<reference evidence="3 4" key="1">
    <citation type="journal article" date="2015" name="Genome Biol. Evol.">
        <title>Phylogenomic analyses indicate that early fungi evolved digesting cell walls of algal ancestors of land plants.</title>
        <authorList>
            <person name="Chang Y."/>
            <person name="Wang S."/>
            <person name="Sekimoto S."/>
            <person name="Aerts A.L."/>
            <person name="Choi C."/>
            <person name="Clum A."/>
            <person name="LaButti K.M."/>
            <person name="Lindquist E.A."/>
            <person name="Yee Ngan C."/>
            <person name="Ohm R.A."/>
            <person name="Salamov A.A."/>
            <person name="Grigoriev I.V."/>
            <person name="Spatafora J.W."/>
            <person name="Berbee M.L."/>
        </authorList>
    </citation>
    <scope>NUCLEOTIDE SEQUENCE [LARGE SCALE GENOMIC DNA]</scope>
    <source>
        <strain evidence="3 4">NRRL 28638</strain>
    </source>
</reference>
<accession>A0A137NXT9</accession>
<organism evidence="3 4">
    <name type="scientific">Conidiobolus coronatus (strain ATCC 28846 / CBS 209.66 / NRRL 28638)</name>
    <name type="common">Delacroixia coronata</name>
    <dbReference type="NCBI Taxonomy" id="796925"/>
    <lineage>
        <taxon>Eukaryota</taxon>
        <taxon>Fungi</taxon>
        <taxon>Fungi incertae sedis</taxon>
        <taxon>Zoopagomycota</taxon>
        <taxon>Entomophthoromycotina</taxon>
        <taxon>Entomophthoromycetes</taxon>
        <taxon>Entomophthorales</taxon>
        <taxon>Ancylistaceae</taxon>
        <taxon>Conidiobolus</taxon>
    </lineage>
</organism>
<evidence type="ECO:0000259" key="2">
    <source>
        <dbReference type="Pfam" id="PF03109"/>
    </source>
</evidence>
<dbReference type="AlphaFoldDB" id="A0A137NXT9"/>
<dbReference type="InterPro" id="IPR004147">
    <property type="entry name" value="ABC1_dom"/>
</dbReference>
<proteinExistence type="inferred from homology"/>
<dbReference type="EMBL" id="KQ964626">
    <property type="protein sequence ID" value="KXN67595.1"/>
    <property type="molecule type" value="Genomic_DNA"/>
</dbReference>
<dbReference type="SUPFAM" id="SSF56112">
    <property type="entry name" value="Protein kinase-like (PK-like)"/>
    <property type="match status" value="1"/>
</dbReference>
<dbReference type="CDD" id="cd13969">
    <property type="entry name" value="ADCK1-like"/>
    <property type="match status" value="1"/>
</dbReference>
<evidence type="ECO:0000313" key="3">
    <source>
        <dbReference type="EMBL" id="KXN67595.1"/>
    </source>
</evidence>
<sequence length="572" mass="66418">MSLLAKYSKRLLIGSAGTVGGVYLYDRYLNDSTYGRNLRTLKTAALVGLDYKINFTVENSETIDKLHLRNAKRILECCQLNGGMYIKFGQQIAQQAAILPPQYNEVFRVMYDKAPVVPLAEVEKIFSEEFNKLPSEMFSEFDEEPIASASIAQVHLGKLQDGTKVAVKVQKPYIKKQLDYDLATYKLIAWGFEKVFDLPMYWATEYTEKHLRQEVDFINEGKNSEVCQSQINTDSYLKGEVYVPKVYWDKSSERVLTAEWIDGTPLSQHEKVIDQGYNIKSIMKVMVDLFAFQIFVTGFVHCDPHPGNIIIRKNPQKPSKTQLVLIDHGLYIQQREEFRHEYCLFWKSLFSMDREMIEGITRNWGISDSNLFATATLFKPYSVNNHNPPHMKTRKISKEEMYQAQLKFKERAQQFLSDTSLIPRELIFLGRNMNIVRANNKNLNSPVNRITLMVKWAIKGLGSDWSLHTLNSQQITSDPLIDHNKSLNEIQTLSQLNSLTSQIKFQFNYLRFMLTLYSFDIVFTIHQWYQSINRFFGYYVIGFEETLDQGLKETVKTEFDIDIDVNDVVYKN</sequence>
<gene>
    <name evidence="3" type="ORF">CONCODRAFT_82250</name>
</gene>
<dbReference type="Pfam" id="PF03109">
    <property type="entry name" value="ABC1"/>
    <property type="match status" value="1"/>
</dbReference>
<dbReference type="InterPro" id="IPR011009">
    <property type="entry name" value="Kinase-like_dom_sf"/>
</dbReference>
<dbReference type="OMA" id="DVMTTMV"/>
<name>A0A137NXT9_CONC2</name>
<comment type="similarity">
    <text evidence="1">Belongs to the protein kinase superfamily. ADCK protein kinase family.</text>
</comment>
<dbReference type="PANTHER" id="PTHR43173:SF37">
    <property type="entry name" value="ABC1 FAMILY PROTEIN C10F6.14C"/>
    <property type="match status" value="1"/>
</dbReference>
<dbReference type="STRING" id="796925.A0A137NXT9"/>
<dbReference type="Proteomes" id="UP000070444">
    <property type="component" value="Unassembled WGS sequence"/>
</dbReference>
<evidence type="ECO:0000256" key="1">
    <source>
        <dbReference type="ARBA" id="ARBA00009670"/>
    </source>
</evidence>
<keyword evidence="4" id="KW-1185">Reference proteome</keyword>
<feature type="domain" description="ABC1 atypical kinase-like" evidence="2">
    <location>
        <begin position="110"/>
        <end position="357"/>
    </location>
</feature>
<evidence type="ECO:0000313" key="4">
    <source>
        <dbReference type="Proteomes" id="UP000070444"/>
    </source>
</evidence>
<protein>
    <submittedName>
        <fullName evidence="3">ABC1-domain-containing protein</fullName>
    </submittedName>
</protein>
<dbReference type="OrthoDB" id="427480at2759"/>
<dbReference type="InterPro" id="IPR045307">
    <property type="entry name" value="ADCK1_dom"/>
</dbReference>
<dbReference type="InterPro" id="IPR051130">
    <property type="entry name" value="Mito_struct-func_regulator"/>
</dbReference>
<dbReference type="PANTHER" id="PTHR43173">
    <property type="entry name" value="ABC1 FAMILY PROTEIN"/>
    <property type="match status" value="1"/>
</dbReference>